<dbReference type="PANTHER" id="PTHR43033:SF1">
    <property type="entry name" value="TRNA(ILE)-LYSIDINE SYNTHASE-RELATED"/>
    <property type="match status" value="1"/>
</dbReference>
<comment type="catalytic activity">
    <reaction evidence="7 8">
        <text>cytidine(34) in tRNA(Ile2) + L-lysine + ATP = lysidine(34) in tRNA(Ile2) + AMP + diphosphate + H(+)</text>
        <dbReference type="Rhea" id="RHEA:43744"/>
        <dbReference type="Rhea" id="RHEA-COMP:10625"/>
        <dbReference type="Rhea" id="RHEA-COMP:10670"/>
        <dbReference type="ChEBI" id="CHEBI:15378"/>
        <dbReference type="ChEBI" id="CHEBI:30616"/>
        <dbReference type="ChEBI" id="CHEBI:32551"/>
        <dbReference type="ChEBI" id="CHEBI:33019"/>
        <dbReference type="ChEBI" id="CHEBI:82748"/>
        <dbReference type="ChEBI" id="CHEBI:83665"/>
        <dbReference type="ChEBI" id="CHEBI:456215"/>
        <dbReference type="EC" id="6.3.4.19"/>
    </reaction>
</comment>
<dbReference type="Gene3D" id="3.40.50.620">
    <property type="entry name" value="HUPs"/>
    <property type="match status" value="1"/>
</dbReference>
<organism evidence="10 11">
    <name type="scientific">Selenomonas artemidis F0399</name>
    <dbReference type="NCBI Taxonomy" id="749551"/>
    <lineage>
        <taxon>Bacteria</taxon>
        <taxon>Bacillati</taxon>
        <taxon>Bacillota</taxon>
        <taxon>Negativicutes</taxon>
        <taxon>Selenomonadales</taxon>
        <taxon>Selenomonadaceae</taxon>
        <taxon>Selenomonas</taxon>
    </lineage>
</organism>
<accession>E7N2T1</accession>
<evidence type="ECO:0000256" key="3">
    <source>
        <dbReference type="ARBA" id="ARBA00022598"/>
    </source>
</evidence>
<comment type="similarity">
    <text evidence="8">Belongs to the tRNA(Ile)-lysidine synthase family.</text>
</comment>
<dbReference type="SUPFAM" id="SSF82829">
    <property type="entry name" value="MesJ substrate recognition domain-like"/>
    <property type="match status" value="1"/>
</dbReference>
<dbReference type="STRING" id="749551.HMPREF9555_01302"/>
<comment type="subcellular location">
    <subcellularLocation>
        <location evidence="1 8">Cytoplasm</location>
    </subcellularLocation>
</comment>
<keyword evidence="2 8" id="KW-0963">Cytoplasm</keyword>
<comment type="domain">
    <text evidence="8">The N-terminal region contains the highly conserved SGGXDS motif, predicted to be a P-loop motif involved in ATP binding.</text>
</comment>
<dbReference type="PANTHER" id="PTHR43033">
    <property type="entry name" value="TRNA(ILE)-LYSIDINE SYNTHASE-RELATED"/>
    <property type="match status" value="1"/>
</dbReference>
<dbReference type="GO" id="GO:0032267">
    <property type="term" value="F:tRNA(Ile)-lysidine synthase activity"/>
    <property type="evidence" value="ECO:0007669"/>
    <property type="project" value="UniProtKB-EC"/>
</dbReference>
<evidence type="ECO:0000256" key="6">
    <source>
        <dbReference type="ARBA" id="ARBA00022840"/>
    </source>
</evidence>
<keyword evidence="3 8" id="KW-0436">Ligase</keyword>
<dbReference type="NCBIfam" id="TIGR02432">
    <property type="entry name" value="lysidine_TilS_N"/>
    <property type="match status" value="1"/>
</dbReference>
<comment type="caution">
    <text evidence="10">The sequence shown here is derived from an EMBL/GenBank/DDBJ whole genome shotgun (WGS) entry which is preliminary data.</text>
</comment>
<dbReference type="SMART" id="SM00977">
    <property type="entry name" value="TilS_C"/>
    <property type="match status" value="1"/>
</dbReference>
<gene>
    <name evidence="8 10" type="primary">tilS</name>
    <name evidence="10" type="ORF">HMPREF9555_01302</name>
</gene>
<keyword evidence="11" id="KW-1185">Reference proteome</keyword>
<dbReference type="InterPro" id="IPR014729">
    <property type="entry name" value="Rossmann-like_a/b/a_fold"/>
</dbReference>
<dbReference type="Proteomes" id="UP000004633">
    <property type="component" value="Unassembled WGS sequence"/>
</dbReference>
<evidence type="ECO:0000256" key="8">
    <source>
        <dbReference type="HAMAP-Rule" id="MF_01161"/>
    </source>
</evidence>
<dbReference type="InterPro" id="IPR015262">
    <property type="entry name" value="tRNA_Ile_lys_synt_subst-bd"/>
</dbReference>
<dbReference type="AlphaFoldDB" id="E7N2T1"/>
<dbReference type="EMBL" id="AECV01000023">
    <property type="protein sequence ID" value="EFW29492.1"/>
    <property type="molecule type" value="Genomic_DNA"/>
</dbReference>
<evidence type="ECO:0000256" key="1">
    <source>
        <dbReference type="ARBA" id="ARBA00004496"/>
    </source>
</evidence>
<sequence length="480" mass="53424">MGEGHSVRSVLSLLEASVQTKVEHVLRAHDFFSPLRHILVACSGGVDSLALLDVLDRFRRAGGAHITCAHVEHGIRGAASRADARFVKDYCAVQGIPFTCAAVDAPAYARAHRMSLETSARILRYEFLYRAREECGCDCIATAHHADDLAETVLMRILRGTGTAGLAAIREWDGVLLRPLLTATRAEIVSYARARALAPRSDETNEMCDAMRNRIRNKLLPILRADYNPAVGAALVRLSTLAREEDEFIAELSADALRRAEDAGGLSTAVLCGLHPALQRRVLRLYWQKATAGGKDFSYLHEEQMRSLIFVRGVAQIDMPHGYTAVCQYGRLILKKKEIQNDQPKDPEIILPIEREYAIIDFQDFQIRTRRIRGVRPADCLRRAGAYTIYADAAHLPPLILRTRRAGDYLRLPVGQKKLKKILIDDRVPQEQRNRMPLIAVAGGSEILWIVGGRRSILAPLTEETGEIVEIKCVKETIAT</sequence>
<dbReference type="SUPFAM" id="SSF52402">
    <property type="entry name" value="Adenine nucleotide alpha hydrolases-like"/>
    <property type="match status" value="1"/>
</dbReference>
<evidence type="ECO:0000259" key="9">
    <source>
        <dbReference type="SMART" id="SM00977"/>
    </source>
</evidence>
<dbReference type="RefSeq" id="WP_009349960.1">
    <property type="nucleotide sequence ID" value="NZ_GL638136.1"/>
</dbReference>
<proteinExistence type="inferred from homology"/>
<evidence type="ECO:0000256" key="4">
    <source>
        <dbReference type="ARBA" id="ARBA00022694"/>
    </source>
</evidence>
<dbReference type="GO" id="GO:0005737">
    <property type="term" value="C:cytoplasm"/>
    <property type="evidence" value="ECO:0007669"/>
    <property type="project" value="UniProtKB-SubCell"/>
</dbReference>
<dbReference type="NCBIfam" id="TIGR02433">
    <property type="entry name" value="lysidine_TilS_C"/>
    <property type="match status" value="1"/>
</dbReference>
<evidence type="ECO:0000313" key="10">
    <source>
        <dbReference type="EMBL" id="EFW29492.1"/>
    </source>
</evidence>
<evidence type="ECO:0000256" key="5">
    <source>
        <dbReference type="ARBA" id="ARBA00022741"/>
    </source>
</evidence>
<dbReference type="SUPFAM" id="SSF56037">
    <property type="entry name" value="PheT/TilS domain"/>
    <property type="match status" value="1"/>
</dbReference>
<dbReference type="InterPro" id="IPR012796">
    <property type="entry name" value="Lysidine-tRNA-synth_C"/>
</dbReference>
<feature type="binding site" evidence="8">
    <location>
        <begin position="43"/>
        <end position="48"/>
    </location>
    <ligand>
        <name>ATP</name>
        <dbReference type="ChEBI" id="CHEBI:30616"/>
    </ligand>
</feature>
<dbReference type="InterPro" id="IPR011063">
    <property type="entry name" value="TilS/TtcA_N"/>
</dbReference>
<evidence type="ECO:0000256" key="7">
    <source>
        <dbReference type="ARBA" id="ARBA00048539"/>
    </source>
</evidence>
<dbReference type="InterPro" id="IPR012094">
    <property type="entry name" value="tRNA_Ile_lys_synt"/>
</dbReference>
<keyword evidence="5 8" id="KW-0547">Nucleotide-binding</keyword>
<dbReference type="Pfam" id="PF01171">
    <property type="entry name" value="ATP_bind_3"/>
    <property type="match status" value="1"/>
</dbReference>
<dbReference type="GO" id="GO:0006400">
    <property type="term" value="P:tRNA modification"/>
    <property type="evidence" value="ECO:0007669"/>
    <property type="project" value="UniProtKB-UniRule"/>
</dbReference>
<dbReference type="HAMAP" id="MF_01161">
    <property type="entry name" value="tRNA_Ile_lys_synt"/>
    <property type="match status" value="1"/>
</dbReference>
<dbReference type="EC" id="6.3.4.19" evidence="8"/>
<feature type="domain" description="Lysidine-tRNA(Ile) synthetase C-terminal" evidence="9">
    <location>
        <begin position="399"/>
        <end position="471"/>
    </location>
</feature>
<evidence type="ECO:0000313" key="11">
    <source>
        <dbReference type="Proteomes" id="UP000004633"/>
    </source>
</evidence>
<dbReference type="Pfam" id="PF09179">
    <property type="entry name" value="TilS"/>
    <property type="match status" value="1"/>
</dbReference>
<dbReference type="Gene3D" id="1.20.59.20">
    <property type="match status" value="1"/>
</dbReference>
<dbReference type="HOGENOM" id="CLU_018869_0_1_9"/>
<dbReference type="GO" id="GO:0005524">
    <property type="term" value="F:ATP binding"/>
    <property type="evidence" value="ECO:0007669"/>
    <property type="project" value="UniProtKB-UniRule"/>
</dbReference>
<reference evidence="10 11" key="1">
    <citation type="submission" date="2010-08" db="EMBL/GenBank/DDBJ databases">
        <authorList>
            <person name="Weinstock G."/>
            <person name="Sodergren E."/>
            <person name="Clifton S."/>
            <person name="Fulton L."/>
            <person name="Fulton B."/>
            <person name="Courtney L."/>
            <person name="Fronick C."/>
            <person name="Harrison M."/>
            <person name="Strong C."/>
            <person name="Farmer C."/>
            <person name="Delahaunty K."/>
            <person name="Markovic C."/>
            <person name="Hall O."/>
            <person name="Minx P."/>
            <person name="Tomlinson C."/>
            <person name="Mitreva M."/>
            <person name="Hou S."/>
            <person name="Chen J."/>
            <person name="Wollam A."/>
            <person name="Pepin K.H."/>
            <person name="Johnson M."/>
            <person name="Bhonagiri V."/>
            <person name="Zhang X."/>
            <person name="Suruliraj S."/>
            <person name="Warren W."/>
            <person name="Chinwalla A."/>
            <person name="Mardis E.R."/>
            <person name="Wilson R.K."/>
        </authorList>
    </citation>
    <scope>NUCLEOTIDE SEQUENCE [LARGE SCALE GENOMIC DNA]</scope>
    <source>
        <strain evidence="10 11">F0399</strain>
    </source>
</reference>
<dbReference type="InterPro" id="IPR012795">
    <property type="entry name" value="tRNA_Ile_lys_synt_N"/>
</dbReference>
<keyword evidence="4 8" id="KW-0819">tRNA processing</keyword>
<evidence type="ECO:0000256" key="2">
    <source>
        <dbReference type="ARBA" id="ARBA00022490"/>
    </source>
</evidence>
<name>E7N2T1_9FIRM</name>
<keyword evidence="6 8" id="KW-0067">ATP-binding</keyword>
<comment type="function">
    <text evidence="8">Ligates lysine onto the cytidine present at position 34 of the AUA codon-specific tRNA(Ile) that contains the anticodon CAU, in an ATP-dependent manner. Cytidine is converted to lysidine, thus changing the amino acid specificity of the tRNA from methionine to isoleucine.</text>
</comment>
<dbReference type="CDD" id="cd01992">
    <property type="entry name" value="TilS_N"/>
    <property type="match status" value="1"/>
</dbReference>
<dbReference type="Pfam" id="PF11734">
    <property type="entry name" value="TilS_C"/>
    <property type="match status" value="1"/>
</dbReference>
<protein>
    <recommendedName>
        <fullName evidence="8">tRNA(Ile)-lysidine synthase</fullName>
        <ecNumber evidence="8">6.3.4.19</ecNumber>
    </recommendedName>
    <alternativeName>
        <fullName evidence="8">tRNA(Ile)-2-lysyl-cytidine synthase</fullName>
    </alternativeName>
    <alternativeName>
        <fullName evidence="8">tRNA(Ile)-lysidine synthetase</fullName>
    </alternativeName>
</protein>